<dbReference type="CDD" id="cd05233">
    <property type="entry name" value="SDR_c"/>
    <property type="match status" value="1"/>
</dbReference>
<evidence type="ECO:0000313" key="4">
    <source>
        <dbReference type="Proteomes" id="UP000463857"/>
    </source>
</evidence>
<dbReference type="SUPFAM" id="SSF51735">
    <property type="entry name" value="NAD(P)-binding Rossmann-fold domains"/>
    <property type="match status" value="1"/>
</dbReference>
<organism evidence="3 4">
    <name type="scientific">Epidermidibacterium keratini</name>
    <dbReference type="NCBI Taxonomy" id="1891644"/>
    <lineage>
        <taxon>Bacteria</taxon>
        <taxon>Bacillati</taxon>
        <taxon>Actinomycetota</taxon>
        <taxon>Actinomycetes</taxon>
        <taxon>Sporichthyales</taxon>
        <taxon>Sporichthyaceae</taxon>
        <taxon>Epidermidibacterium</taxon>
    </lineage>
</organism>
<dbReference type="FunCoup" id="A0A7L4YR24">
    <property type="interactions" value="215"/>
</dbReference>
<reference evidence="3 4" key="1">
    <citation type="journal article" date="2018" name="Int. J. Syst. Evol. Microbiol.">
        <title>Epidermidibacterium keratini gen. nov., sp. nov., a member of the family Sporichthyaceae, isolated from keratin epidermis.</title>
        <authorList>
            <person name="Lee D.G."/>
            <person name="Trujillo M.E."/>
            <person name="Kang S."/>
            <person name="Nam J.J."/>
            <person name="Kim Y.J."/>
        </authorList>
    </citation>
    <scope>NUCLEOTIDE SEQUENCE [LARGE SCALE GENOMIC DNA]</scope>
    <source>
        <strain evidence="3 4">EPI-7</strain>
    </source>
</reference>
<comment type="similarity">
    <text evidence="1">Belongs to the short-chain dehydrogenases/reductases (SDR) family.</text>
</comment>
<dbReference type="Proteomes" id="UP000463857">
    <property type="component" value="Chromosome"/>
</dbReference>
<gene>
    <name evidence="3" type="ORF">EK0264_12445</name>
</gene>
<dbReference type="PANTHER" id="PTHR43943:SF2">
    <property type="entry name" value="DEHYDROGENASE_REDUCTASE 4"/>
    <property type="match status" value="1"/>
</dbReference>
<dbReference type="InterPro" id="IPR020904">
    <property type="entry name" value="Sc_DH/Rdtase_CS"/>
</dbReference>
<evidence type="ECO:0000256" key="2">
    <source>
        <dbReference type="ARBA" id="ARBA00023002"/>
    </source>
</evidence>
<accession>A0A7L4YR24</accession>
<dbReference type="PANTHER" id="PTHR43943">
    <property type="entry name" value="DEHYDROGENASE/REDUCTASE (SDR FAMILY) MEMBER 4"/>
    <property type="match status" value="1"/>
</dbReference>
<dbReference type="PRINTS" id="PR00081">
    <property type="entry name" value="GDHRDH"/>
</dbReference>
<protein>
    <submittedName>
        <fullName evidence="3">Glucose 1-dehydrogenase</fullName>
        <ecNumber evidence="3">1.1.1.47</ecNumber>
    </submittedName>
</protein>
<dbReference type="EMBL" id="CP047156">
    <property type="protein sequence ID" value="QHC01017.1"/>
    <property type="molecule type" value="Genomic_DNA"/>
</dbReference>
<dbReference type="InParanoid" id="A0A7L4YR24"/>
<dbReference type="KEGG" id="eke:EK0264_12445"/>
<dbReference type="RefSeq" id="WP_159546072.1">
    <property type="nucleotide sequence ID" value="NZ_CP047156.1"/>
</dbReference>
<dbReference type="OrthoDB" id="272646at2"/>
<dbReference type="EC" id="1.1.1.47" evidence="3"/>
<keyword evidence="4" id="KW-1185">Reference proteome</keyword>
<dbReference type="InterPro" id="IPR036291">
    <property type="entry name" value="NAD(P)-bd_dom_sf"/>
</dbReference>
<proteinExistence type="inferred from homology"/>
<dbReference type="Pfam" id="PF13561">
    <property type="entry name" value="adh_short_C2"/>
    <property type="match status" value="1"/>
</dbReference>
<dbReference type="InterPro" id="IPR002347">
    <property type="entry name" value="SDR_fam"/>
</dbReference>
<dbReference type="FunFam" id="3.40.50.720:FF:000084">
    <property type="entry name" value="Short-chain dehydrogenase reductase"/>
    <property type="match status" value="1"/>
</dbReference>
<name>A0A7L4YR24_9ACTN</name>
<dbReference type="GO" id="GO:0047936">
    <property type="term" value="F:glucose 1-dehydrogenase [NAD(P)+] activity"/>
    <property type="evidence" value="ECO:0007669"/>
    <property type="project" value="UniProtKB-EC"/>
</dbReference>
<keyword evidence="2 3" id="KW-0560">Oxidoreductase</keyword>
<dbReference type="AlphaFoldDB" id="A0A7L4YR24"/>
<evidence type="ECO:0000313" key="3">
    <source>
        <dbReference type="EMBL" id="QHC01017.1"/>
    </source>
</evidence>
<dbReference type="PRINTS" id="PR00080">
    <property type="entry name" value="SDRFAMILY"/>
</dbReference>
<dbReference type="NCBIfam" id="NF005559">
    <property type="entry name" value="PRK07231.1"/>
    <property type="match status" value="1"/>
</dbReference>
<evidence type="ECO:0000256" key="1">
    <source>
        <dbReference type="ARBA" id="ARBA00006484"/>
    </source>
</evidence>
<dbReference type="PROSITE" id="PS00061">
    <property type="entry name" value="ADH_SHORT"/>
    <property type="match status" value="1"/>
</dbReference>
<sequence length="254" mass="26734">MADKLNRFEGKAALVTGGSRGIGLGIAQAILNEGGQVLITGRKQDSLDEAAKELDAGDRLLTLAGNASQDDHRQEAIDLVLSKFGRLDHVVGNVGINPYYGSTLDIPLDSARKILDTNIVSTLGLVQQAWHAWMKDNGGSVVIVASVAGLRSAGPIGIYGTSKAGLIQLTKQLSIDMAPKVRVNAISPAVIKTRFAEALYAENEQEVADSYPLKRLGIPEDIGATAAFLLADDSGWITGQNIVVDGGALHTPKV</sequence>
<dbReference type="Gene3D" id="3.40.50.720">
    <property type="entry name" value="NAD(P)-binding Rossmann-like Domain"/>
    <property type="match status" value="1"/>
</dbReference>